<dbReference type="AlphaFoldDB" id="E3T6C8"/>
<name>E3T6C8_9BACT</name>
<dbReference type="EMBL" id="GU260703">
    <property type="protein sequence ID" value="ADC35872.1"/>
    <property type="molecule type" value="Genomic_DNA"/>
</dbReference>
<organism evidence="1">
    <name type="scientific">uncultured bacterium 246</name>
    <dbReference type="NCBI Taxonomy" id="698384"/>
    <lineage>
        <taxon>Bacteria</taxon>
        <taxon>environmental samples</taxon>
    </lineage>
</organism>
<reference evidence="1" key="1">
    <citation type="submission" date="2009-12" db="EMBL/GenBank/DDBJ databases">
        <authorList>
            <person name="Kielak A."/>
            <person name="van Veen J.A."/>
            <person name="Kowalchuk G.A."/>
        </authorList>
    </citation>
    <scope>NUCLEOTIDE SEQUENCE</scope>
</reference>
<reference evidence="1" key="2">
    <citation type="journal article" date="2010" name="Appl. Environ. Microbiol.">
        <title>Comparative analysis of acidobacterial genomic fragments from terrestrial and aquatic metagenomic libraries, with emphasis on acidobacteria subdivision 6.</title>
        <authorList>
            <person name="Kielak A.M."/>
            <person name="van Veen J.A."/>
            <person name="Kowalchuk G.A."/>
        </authorList>
    </citation>
    <scope>NUCLEOTIDE SEQUENCE</scope>
</reference>
<protein>
    <submittedName>
        <fullName evidence="1">Uncharacterized protein</fullName>
    </submittedName>
</protein>
<evidence type="ECO:0000313" key="1">
    <source>
        <dbReference type="EMBL" id="ADC35872.1"/>
    </source>
</evidence>
<sequence length="72" mass="8287">MRLWFDCRHKQTSFPITRKNRQAGPHAAGTTYVVCLECGREFPYDWAQMKIIKNAQTESITVEAQYEPALPG</sequence>
<proteinExistence type="predicted"/>
<accession>E3T6C8</accession>